<gene>
    <name evidence="2" type="ORF">ALMA_0185</name>
</gene>
<sequence length="321" mass="36293">MGKRLRKKDTALKALIDILAPYAQQSHNKGEFLANLIECGLTGSGESAQELRALRTWKNYANGSDHISTKLAKELCNRWDIDAFRTNFMSNVEEDALNFLARDLHYQYPSINKGNVAEEVGVLFLEIFREAATAHSQTKIIPPATQPTRSRTPFIDPETHKLHLADDVIDIPAKIPVPEDIKDTEAVYVHALLHAYCENLPTVKNPTVADIPQRMRSHFEQQRQAFYDAEWVKETSWSSLDNDTEAPLFEMFLEAIEQGVIDINLLPYDSEQERLLSTLGQATHVVLDNVKLSQIRSLISPRCEKGACHELVNEGRLSWSA</sequence>
<feature type="domain" description="ABC-three component systems C-terminal" evidence="1">
    <location>
        <begin position="185"/>
        <end position="319"/>
    </location>
</feature>
<evidence type="ECO:0000313" key="3">
    <source>
        <dbReference type="Proteomes" id="UP000243657"/>
    </source>
</evidence>
<comment type="caution">
    <text evidence="2">The sequence shown here is derived from an EMBL/GenBank/DDBJ whole genome shotgun (WGS) entry which is preliminary data.</text>
</comment>
<evidence type="ECO:0000259" key="1">
    <source>
        <dbReference type="Pfam" id="PF20282"/>
    </source>
</evidence>
<keyword evidence="3" id="KW-1185">Reference proteome</keyword>
<dbReference type="Proteomes" id="UP000243657">
    <property type="component" value="Unassembled WGS sequence"/>
</dbReference>
<proteinExistence type="predicted"/>
<dbReference type="EMBL" id="MWWT01000001">
    <property type="protein sequence ID" value="OZG54860.1"/>
    <property type="molecule type" value="Genomic_DNA"/>
</dbReference>
<dbReference type="RefSeq" id="WP_094725988.1">
    <property type="nucleotide sequence ID" value="NZ_JBHLWS010000010.1"/>
</dbReference>
<evidence type="ECO:0000313" key="2">
    <source>
        <dbReference type="EMBL" id="OZG54860.1"/>
    </source>
</evidence>
<dbReference type="AlphaFoldDB" id="A0A261F6U3"/>
<organism evidence="2 3">
    <name type="scientific">Alloscardovia macacae</name>
    <dbReference type="NCBI Taxonomy" id="1160091"/>
    <lineage>
        <taxon>Bacteria</taxon>
        <taxon>Bacillati</taxon>
        <taxon>Actinomycetota</taxon>
        <taxon>Actinomycetes</taxon>
        <taxon>Bifidobacteriales</taxon>
        <taxon>Bifidobacteriaceae</taxon>
        <taxon>Alloscardovia</taxon>
    </lineage>
</organism>
<dbReference type="InterPro" id="IPR046914">
    <property type="entry name" value="ABC-3C_CTD6"/>
</dbReference>
<accession>A0A261F6U3</accession>
<dbReference type="Pfam" id="PF20282">
    <property type="entry name" value="CTD6"/>
    <property type="match status" value="1"/>
</dbReference>
<name>A0A261F6U3_9BIFI</name>
<protein>
    <recommendedName>
        <fullName evidence="1">ABC-three component systems C-terminal domain-containing protein</fullName>
    </recommendedName>
</protein>
<reference evidence="2 3" key="1">
    <citation type="journal article" date="2017" name="BMC Genomics">
        <title>Comparative genomic and phylogenomic analyses of the Bifidobacteriaceae family.</title>
        <authorList>
            <person name="Lugli G.A."/>
            <person name="Milani C."/>
            <person name="Turroni F."/>
            <person name="Duranti S."/>
            <person name="Mancabelli L."/>
            <person name="Mangifesta M."/>
            <person name="Ferrario C."/>
            <person name="Modesto M."/>
            <person name="Mattarelli P."/>
            <person name="Jiri K."/>
            <person name="van Sinderen D."/>
            <person name="Ventura M."/>
        </authorList>
    </citation>
    <scope>NUCLEOTIDE SEQUENCE [LARGE SCALE GENOMIC DNA]</scope>
    <source>
        <strain evidence="2 3">DSM 24762</strain>
    </source>
</reference>